<feature type="binding site" evidence="3">
    <location>
        <position position="246"/>
    </location>
    <ligand>
        <name>FAD</name>
        <dbReference type="ChEBI" id="CHEBI:57692"/>
    </ligand>
</feature>
<evidence type="ECO:0000256" key="1">
    <source>
        <dbReference type="ARBA" id="ARBA00001974"/>
    </source>
</evidence>
<dbReference type="InterPro" id="IPR036188">
    <property type="entry name" value="FAD/NAD-bd_sf"/>
</dbReference>
<comment type="cofactor">
    <cofactor evidence="1">
        <name>FAD</name>
        <dbReference type="ChEBI" id="CHEBI:57692"/>
    </cofactor>
</comment>
<dbReference type="AlphaFoldDB" id="A0A975C2G9"/>
<dbReference type="InterPro" id="IPR001613">
    <property type="entry name" value="Flavin_amine_oxidase"/>
</dbReference>
<proteinExistence type="predicted"/>
<dbReference type="Pfam" id="PF01593">
    <property type="entry name" value="Amino_oxidase"/>
    <property type="match status" value="1"/>
</dbReference>
<dbReference type="Gene3D" id="1.10.405.20">
    <property type="match status" value="1"/>
</dbReference>
<feature type="domain" description="Amine oxidase" evidence="4">
    <location>
        <begin position="25"/>
        <end position="303"/>
    </location>
</feature>
<evidence type="ECO:0000256" key="3">
    <source>
        <dbReference type="PIRSR" id="PIRSR601613-1"/>
    </source>
</evidence>
<gene>
    <name evidence="5" type="ORF">IFJ75_02630</name>
</gene>
<sequence>MYDRPSPVQEPPKSRRRVAVVGSGVSGLSAAWLLSQAHDVTLYESGDRLGGHACTIDVPMKDGVMPVDTGFIVFNEPNYPNFTALLDYLDVPSKAAHMSFAVSMDGGGFEYSSHGAKGLFAQKRNLFSPAFWRMLIDLKRFHRTAEADLGDLDVSLCSLGDYLDKGGYGAAFRDRHLLPQAAAIWSSSSCQMADYPAAAFIRFYRNHRLLEVDLKPNWKTVDTGSRAYVDALAREFRGALSVGDPVARIVRRSGRTIVHTTSGKQEVYDAVVLATHSDQALALLDQPTAEETRLLGAIRYGSNRVVMHRDTALMPKRRAAWAAWNYVGGEASRRGTGHPSVTYWMNLLQGLPGDPVFVTLNPEVEPDPATIIADHDFDHPIFNGAALAAQQELWSLQGVNDTWFAGAWFGSGFHEDGLQAGLAVAEAIGGVRRPWNVENESGRIPLTAAAVTTGSEAAPA</sequence>
<dbReference type="InterPro" id="IPR050464">
    <property type="entry name" value="Zeta_carotene_desat/Oxidored"/>
</dbReference>
<dbReference type="PRINTS" id="PR00757">
    <property type="entry name" value="AMINEOXDASEF"/>
</dbReference>
<dbReference type="Gene3D" id="3.50.50.60">
    <property type="entry name" value="FAD/NAD(P)-binding domain"/>
    <property type="match status" value="1"/>
</dbReference>
<dbReference type="Proteomes" id="UP000663918">
    <property type="component" value="Chromosome"/>
</dbReference>
<dbReference type="EMBL" id="CP062222">
    <property type="protein sequence ID" value="QTC91844.1"/>
    <property type="molecule type" value="Genomic_DNA"/>
</dbReference>
<dbReference type="InterPro" id="IPR002937">
    <property type="entry name" value="Amino_oxidase"/>
</dbReference>
<reference evidence="5" key="1">
    <citation type="submission" date="2020-09" db="EMBL/GenBank/DDBJ databases">
        <title>Brevundimonas sp. LVF2 isolated from a puddle in Goettingen, Germany.</title>
        <authorList>
            <person name="Friedrich I."/>
            <person name="Klassen A."/>
            <person name="Hannes N."/>
            <person name="Schneider D."/>
            <person name="Hertel R."/>
            <person name="Daniel R."/>
        </authorList>
    </citation>
    <scope>NUCLEOTIDE SEQUENCE</scope>
    <source>
        <strain evidence="5">LVF2</strain>
    </source>
</reference>
<dbReference type="RefSeq" id="WP_207871019.1">
    <property type="nucleotide sequence ID" value="NZ_CP062222.1"/>
</dbReference>
<name>A0A975C2G9_9CAUL</name>
<dbReference type="GO" id="GO:0016491">
    <property type="term" value="F:oxidoreductase activity"/>
    <property type="evidence" value="ECO:0007669"/>
    <property type="project" value="UniProtKB-KW"/>
</dbReference>
<protein>
    <submittedName>
        <fullName evidence="5">FAD-dependent oxidoreductase</fullName>
    </submittedName>
</protein>
<dbReference type="PANTHER" id="PTHR42923:SF17">
    <property type="entry name" value="AMINE OXIDASE DOMAIN-CONTAINING PROTEIN"/>
    <property type="match status" value="1"/>
</dbReference>
<evidence type="ECO:0000313" key="6">
    <source>
        <dbReference type="Proteomes" id="UP000663918"/>
    </source>
</evidence>
<accession>A0A975C2G9</accession>
<dbReference type="SUPFAM" id="SSF51905">
    <property type="entry name" value="FAD/NAD(P)-binding domain"/>
    <property type="match status" value="1"/>
</dbReference>
<evidence type="ECO:0000259" key="4">
    <source>
        <dbReference type="Pfam" id="PF01593"/>
    </source>
</evidence>
<feature type="binding site" evidence="3">
    <location>
        <position position="26"/>
    </location>
    <ligand>
        <name>FAD</name>
        <dbReference type="ChEBI" id="CHEBI:57692"/>
    </ligand>
</feature>
<keyword evidence="2" id="KW-0560">Oxidoreductase</keyword>
<dbReference type="PANTHER" id="PTHR42923">
    <property type="entry name" value="PROTOPORPHYRINOGEN OXIDASE"/>
    <property type="match status" value="1"/>
</dbReference>
<organism evidence="5 6">
    <name type="scientific">Brevundimonas goettingensis</name>
    <dbReference type="NCBI Taxonomy" id="2774190"/>
    <lineage>
        <taxon>Bacteria</taxon>
        <taxon>Pseudomonadati</taxon>
        <taxon>Pseudomonadota</taxon>
        <taxon>Alphaproteobacteria</taxon>
        <taxon>Caulobacterales</taxon>
        <taxon>Caulobacteraceae</taxon>
        <taxon>Brevundimonas</taxon>
    </lineage>
</organism>
<dbReference type="KEGG" id="bgoe:IFJ75_02630"/>
<evidence type="ECO:0000256" key="2">
    <source>
        <dbReference type="ARBA" id="ARBA00023002"/>
    </source>
</evidence>
<keyword evidence="6" id="KW-1185">Reference proteome</keyword>
<dbReference type="Gene3D" id="3.30.70.1990">
    <property type="match status" value="1"/>
</dbReference>
<evidence type="ECO:0000313" key="5">
    <source>
        <dbReference type="EMBL" id="QTC91844.1"/>
    </source>
</evidence>